<feature type="non-terminal residue" evidence="11">
    <location>
        <position position="1"/>
    </location>
</feature>
<evidence type="ECO:0000256" key="9">
    <source>
        <dbReference type="SAM" id="Phobius"/>
    </source>
</evidence>
<dbReference type="PANTHER" id="PTHR22950">
    <property type="entry name" value="AMINO ACID TRANSPORTER"/>
    <property type="match status" value="1"/>
</dbReference>
<feature type="transmembrane region" description="Helical" evidence="9">
    <location>
        <begin position="105"/>
        <end position="128"/>
    </location>
</feature>
<evidence type="ECO:0000256" key="8">
    <source>
        <dbReference type="ARBA" id="ARBA00023136"/>
    </source>
</evidence>
<keyword evidence="5 9" id="KW-0812">Transmembrane</keyword>
<evidence type="ECO:0000259" key="10">
    <source>
        <dbReference type="Pfam" id="PF01490"/>
    </source>
</evidence>
<keyword evidence="7 9" id="KW-1133">Transmembrane helix</keyword>
<feature type="transmembrane region" description="Helical" evidence="9">
    <location>
        <begin position="37"/>
        <end position="57"/>
    </location>
</feature>
<comment type="subcellular location">
    <subcellularLocation>
        <location evidence="1">Vacuole membrane</location>
        <topology evidence="1">Multi-pass membrane protein</topology>
    </subcellularLocation>
</comment>
<feature type="transmembrane region" description="Helical" evidence="9">
    <location>
        <begin position="391"/>
        <end position="416"/>
    </location>
</feature>
<feature type="transmembrane region" description="Helical" evidence="9">
    <location>
        <begin position="333"/>
        <end position="352"/>
    </location>
</feature>
<keyword evidence="3" id="KW-0813">Transport</keyword>
<dbReference type="PANTHER" id="PTHR22950:SF678">
    <property type="entry name" value="VACUOLAR AMINO ACID TRANSPORTER 5-RELATED"/>
    <property type="match status" value="1"/>
</dbReference>
<feature type="transmembrane region" description="Helical" evidence="9">
    <location>
        <begin position="247"/>
        <end position="271"/>
    </location>
</feature>
<dbReference type="GO" id="GO:0005774">
    <property type="term" value="C:vacuolar membrane"/>
    <property type="evidence" value="ECO:0007669"/>
    <property type="project" value="UniProtKB-SubCell"/>
</dbReference>
<reference evidence="11" key="1">
    <citation type="submission" date="2015-07" db="EMBL/GenBank/DDBJ databases">
        <title>Adaptation to a free-living lifestyle via gene acquisitions in the diplomonad Trepomonas sp. PC1.</title>
        <authorList>
            <person name="Xu F."/>
            <person name="Jerlstrom-Hultqvist J."/>
            <person name="Kolisko M."/>
            <person name="Simpson A.G.B."/>
            <person name="Roger A.J."/>
            <person name="Svard S.G."/>
            <person name="Andersson J.O."/>
        </authorList>
    </citation>
    <scope>NUCLEOTIDE SEQUENCE</scope>
    <source>
        <strain evidence="11">PC1</strain>
    </source>
</reference>
<evidence type="ECO:0000256" key="6">
    <source>
        <dbReference type="ARBA" id="ARBA00022970"/>
    </source>
</evidence>
<dbReference type="GO" id="GO:0005313">
    <property type="term" value="F:L-glutamate transmembrane transporter activity"/>
    <property type="evidence" value="ECO:0007669"/>
    <property type="project" value="TreeGrafter"/>
</dbReference>
<feature type="transmembrane region" description="Helical" evidence="9">
    <location>
        <begin position="63"/>
        <end position="85"/>
    </location>
</feature>
<dbReference type="GO" id="GO:0015194">
    <property type="term" value="F:L-serine transmembrane transporter activity"/>
    <property type="evidence" value="ECO:0007669"/>
    <property type="project" value="TreeGrafter"/>
</dbReference>
<keyword evidence="8 9" id="KW-0472">Membrane</keyword>
<dbReference type="GO" id="GO:0015189">
    <property type="term" value="F:L-lysine transmembrane transporter activity"/>
    <property type="evidence" value="ECO:0007669"/>
    <property type="project" value="TreeGrafter"/>
</dbReference>
<keyword evidence="4" id="KW-0926">Vacuole</keyword>
<feature type="transmembrane region" description="Helical" evidence="9">
    <location>
        <begin position="291"/>
        <end position="312"/>
    </location>
</feature>
<evidence type="ECO:0000256" key="1">
    <source>
        <dbReference type="ARBA" id="ARBA00004128"/>
    </source>
</evidence>
<dbReference type="AlphaFoldDB" id="A0A146KK19"/>
<dbReference type="InterPro" id="IPR013057">
    <property type="entry name" value="AA_transpt_TM"/>
</dbReference>
<proteinExistence type="inferred from homology"/>
<name>A0A146KK19_9EUKA</name>
<evidence type="ECO:0000256" key="4">
    <source>
        <dbReference type="ARBA" id="ARBA00022554"/>
    </source>
</evidence>
<feature type="transmembrane region" description="Helical" evidence="9">
    <location>
        <begin position="358"/>
        <end position="379"/>
    </location>
</feature>
<protein>
    <submittedName>
        <fullName evidence="11">Amino acid transporter family protein</fullName>
    </submittedName>
</protein>
<dbReference type="GO" id="GO:0005290">
    <property type="term" value="F:L-histidine transmembrane transporter activity"/>
    <property type="evidence" value="ECO:0007669"/>
    <property type="project" value="TreeGrafter"/>
</dbReference>
<dbReference type="GO" id="GO:0061459">
    <property type="term" value="F:L-arginine transmembrane transporter activity"/>
    <property type="evidence" value="ECO:0007669"/>
    <property type="project" value="TreeGrafter"/>
</dbReference>
<accession>A0A146KK19</accession>
<organism evidence="11">
    <name type="scientific">Trepomonas sp. PC1</name>
    <dbReference type="NCBI Taxonomy" id="1076344"/>
    <lineage>
        <taxon>Eukaryota</taxon>
        <taxon>Metamonada</taxon>
        <taxon>Diplomonadida</taxon>
        <taxon>Hexamitidae</taxon>
        <taxon>Hexamitinae</taxon>
        <taxon>Trepomonas</taxon>
    </lineage>
</organism>
<dbReference type="GO" id="GO:0005302">
    <property type="term" value="F:L-tyrosine transmembrane transporter activity"/>
    <property type="evidence" value="ECO:0007669"/>
    <property type="project" value="TreeGrafter"/>
</dbReference>
<keyword evidence="6" id="KW-0029">Amino-acid transport</keyword>
<feature type="transmembrane region" description="Helical" evidence="9">
    <location>
        <begin position="179"/>
        <end position="198"/>
    </location>
</feature>
<sequence>KNSNENYKLIGDENTEESFSVTVDDSYQPMVKYQKPLTAVVNFANSVLGSGVLAGSYTMSLQGYILAPIMYLLFFGQTAISYWMIKRSAQFNHKFTYKTLVDCHFPKWFGFLVSIFHITYAFGTVISYTIVCKDNFFFFDKKDDNYNLWRAMLLCGVMFIIIMPFCYLKTLDSLKFNSYVDVAAMFFLIIALAITYFGKDIKPALSAFSINTKTIYAIPMMIHTYSATMQFNFSGIYKELENRDKNIFKVTASNSILALFIFFAAAFFGYFAYGAATQSNVIGNLGAEGTWVSIMANCFMIAMIVVHTPVVVYNLRKAIETLIFGQVEVARKWEITISTIIIFFVTLVGSFVNKIDNILDFSSSLCGGFISLVIPGLLYTHTVQETWKKNLGFTFAIFGSCVVIIGFSIACFKWFVNGGK</sequence>
<feature type="domain" description="Amino acid transporter transmembrane" evidence="10">
    <location>
        <begin position="36"/>
        <end position="411"/>
    </location>
</feature>
<evidence type="ECO:0000313" key="11">
    <source>
        <dbReference type="EMBL" id="JAP96164.1"/>
    </source>
</evidence>
<gene>
    <name evidence="11" type="ORF">TPC1_10591</name>
</gene>
<evidence type="ECO:0000256" key="7">
    <source>
        <dbReference type="ARBA" id="ARBA00022989"/>
    </source>
</evidence>
<evidence type="ECO:0000256" key="5">
    <source>
        <dbReference type="ARBA" id="ARBA00022692"/>
    </source>
</evidence>
<comment type="similarity">
    <text evidence="2">Belongs to the amino acid/polyamine transporter 2 family.</text>
</comment>
<dbReference type="Pfam" id="PF01490">
    <property type="entry name" value="Aa_trans"/>
    <property type="match status" value="1"/>
</dbReference>
<feature type="transmembrane region" description="Helical" evidence="9">
    <location>
        <begin position="148"/>
        <end position="167"/>
    </location>
</feature>
<evidence type="ECO:0000256" key="3">
    <source>
        <dbReference type="ARBA" id="ARBA00022448"/>
    </source>
</evidence>
<evidence type="ECO:0000256" key="2">
    <source>
        <dbReference type="ARBA" id="ARBA00008066"/>
    </source>
</evidence>
<dbReference type="EMBL" id="GDID01000442">
    <property type="protein sequence ID" value="JAP96164.1"/>
    <property type="molecule type" value="Transcribed_RNA"/>
</dbReference>
<feature type="transmembrane region" description="Helical" evidence="9">
    <location>
        <begin position="204"/>
        <end position="226"/>
    </location>
</feature>